<dbReference type="Gene3D" id="3.40.50.1820">
    <property type="entry name" value="alpha/beta hydrolase"/>
    <property type="match status" value="1"/>
</dbReference>
<dbReference type="SUPFAM" id="SSF53474">
    <property type="entry name" value="alpha/beta-Hydrolases"/>
    <property type="match status" value="1"/>
</dbReference>
<sequence>MLRTLVALATAAASLVAAAPVERAGAWDLSADVVATWHPMAHYAAAVYCGPDSVRSWSCGVHCDHTTKLNILATGGDNGYNPYYYVGTNGSHVIVSIAGTNPLSPDSIGIDIDFDLVNVDTKYFPGSSGVQVHHGFYGAFTRMAGAIGPAVQNAVKGGTKQVLVTGHSLGGAQGHLVATYLQKLLGSSATVSARVFASPRVGNPAWANYVDATLGNRAQHMVNNNDVVPQLPPGDWGFQQSSNEIWITRPGGTQYRACPGQENYSCQDGLGIVGAVVNFALYLDAAVHLGPYVGVWISSLECEY</sequence>
<dbReference type="EMBL" id="JBBXJM010000004">
    <property type="protein sequence ID" value="KAL1408399.1"/>
    <property type="molecule type" value="Genomic_DNA"/>
</dbReference>
<evidence type="ECO:0000256" key="5">
    <source>
        <dbReference type="SAM" id="SignalP"/>
    </source>
</evidence>
<evidence type="ECO:0000313" key="7">
    <source>
        <dbReference type="EMBL" id="KAL1408399.1"/>
    </source>
</evidence>
<dbReference type="InterPro" id="IPR029058">
    <property type="entry name" value="AB_hydrolase_fold"/>
</dbReference>
<dbReference type="PANTHER" id="PTHR45856">
    <property type="entry name" value="ALPHA/BETA-HYDROLASES SUPERFAMILY PROTEIN"/>
    <property type="match status" value="1"/>
</dbReference>
<accession>A0ABR3Q101</accession>
<feature type="domain" description="Fungal lipase-type" evidence="6">
    <location>
        <begin position="95"/>
        <end position="233"/>
    </location>
</feature>
<proteinExistence type="inferred from homology"/>
<name>A0ABR3Q101_9TREE</name>
<comment type="catalytic activity">
    <reaction evidence="4">
        <text>a monoacylglycerol + H2O = glycerol + a fatty acid + H(+)</text>
        <dbReference type="Rhea" id="RHEA:15245"/>
        <dbReference type="ChEBI" id="CHEBI:15377"/>
        <dbReference type="ChEBI" id="CHEBI:15378"/>
        <dbReference type="ChEBI" id="CHEBI:17408"/>
        <dbReference type="ChEBI" id="CHEBI:17754"/>
        <dbReference type="ChEBI" id="CHEBI:28868"/>
    </reaction>
</comment>
<keyword evidence="5" id="KW-0732">Signal</keyword>
<feature type="chain" id="PRO_5046813115" description="Fungal lipase-type domain-containing protein" evidence="5">
    <location>
        <begin position="19"/>
        <end position="304"/>
    </location>
</feature>
<dbReference type="Proteomes" id="UP001565368">
    <property type="component" value="Unassembled WGS sequence"/>
</dbReference>
<evidence type="ECO:0000313" key="8">
    <source>
        <dbReference type="Proteomes" id="UP001565368"/>
    </source>
</evidence>
<dbReference type="RefSeq" id="XP_069208343.1">
    <property type="nucleotide sequence ID" value="XM_069353701.1"/>
</dbReference>
<evidence type="ECO:0000256" key="4">
    <source>
        <dbReference type="ARBA" id="ARBA00048461"/>
    </source>
</evidence>
<dbReference type="GeneID" id="95986254"/>
<feature type="signal peptide" evidence="5">
    <location>
        <begin position="1"/>
        <end position="18"/>
    </location>
</feature>
<evidence type="ECO:0000259" key="6">
    <source>
        <dbReference type="Pfam" id="PF01764"/>
    </source>
</evidence>
<dbReference type="CDD" id="cd00519">
    <property type="entry name" value="Lipase_3"/>
    <property type="match status" value="1"/>
</dbReference>
<comment type="catalytic activity">
    <reaction evidence="3">
        <text>a diacylglycerol + H2O = a monoacylglycerol + a fatty acid + H(+)</text>
        <dbReference type="Rhea" id="RHEA:32731"/>
        <dbReference type="ChEBI" id="CHEBI:15377"/>
        <dbReference type="ChEBI" id="CHEBI:15378"/>
        <dbReference type="ChEBI" id="CHEBI:17408"/>
        <dbReference type="ChEBI" id="CHEBI:18035"/>
        <dbReference type="ChEBI" id="CHEBI:28868"/>
    </reaction>
</comment>
<gene>
    <name evidence="7" type="ORF">Q8F55_005211</name>
</gene>
<evidence type="ECO:0000256" key="3">
    <source>
        <dbReference type="ARBA" id="ARBA00047591"/>
    </source>
</evidence>
<reference evidence="7 8" key="1">
    <citation type="submission" date="2023-08" db="EMBL/GenBank/DDBJ databases">
        <title>Annotated Genome Sequence of Vanrija albida AlHP1.</title>
        <authorList>
            <person name="Herzog R."/>
        </authorList>
    </citation>
    <scope>NUCLEOTIDE SEQUENCE [LARGE SCALE GENOMIC DNA]</scope>
    <source>
        <strain evidence="7 8">AlHP1</strain>
    </source>
</reference>
<dbReference type="Pfam" id="PF01764">
    <property type="entry name" value="Lipase_3"/>
    <property type="match status" value="1"/>
</dbReference>
<comment type="caution">
    <text evidence="7">The sequence shown here is derived from an EMBL/GenBank/DDBJ whole genome shotgun (WGS) entry which is preliminary data.</text>
</comment>
<comment type="similarity">
    <text evidence="2">Belongs to the AB hydrolase superfamily. Lipase family. Class 3 subfamily.</text>
</comment>
<keyword evidence="1" id="KW-1015">Disulfide bond</keyword>
<evidence type="ECO:0000256" key="2">
    <source>
        <dbReference type="ARBA" id="ARBA00043996"/>
    </source>
</evidence>
<protein>
    <recommendedName>
        <fullName evidence="6">Fungal lipase-type domain-containing protein</fullName>
    </recommendedName>
</protein>
<evidence type="ECO:0000256" key="1">
    <source>
        <dbReference type="ARBA" id="ARBA00023157"/>
    </source>
</evidence>
<dbReference type="InterPro" id="IPR051218">
    <property type="entry name" value="Sec_MonoDiacylglyc_Lipase"/>
</dbReference>
<keyword evidence="8" id="KW-1185">Reference proteome</keyword>
<dbReference type="PANTHER" id="PTHR45856:SF24">
    <property type="entry name" value="FUNGAL LIPASE-LIKE DOMAIN-CONTAINING PROTEIN"/>
    <property type="match status" value="1"/>
</dbReference>
<dbReference type="InterPro" id="IPR002921">
    <property type="entry name" value="Fungal_lipase-type"/>
</dbReference>
<organism evidence="7 8">
    <name type="scientific">Vanrija albida</name>
    <dbReference type="NCBI Taxonomy" id="181172"/>
    <lineage>
        <taxon>Eukaryota</taxon>
        <taxon>Fungi</taxon>
        <taxon>Dikarya</taxon>
        <taxon>Basidiomycota</taxon>
        <taxon>Agaricomycotina</taxon>
        <taxon>Tremellomycetes</taxon>
        <taxon>Trichosporonales</taxon>
        <taxon>Trichosporonaceae</taxon>
        <taxon>Vanrija</taxon>
    </lineage>
</organism>